<evidence type="ECO:0000256" key="2">
    <source>
        <dbReference type="ARBA" id="ARBA00023306"/>
    </source>
</evidence>
<gene>
    <name evidence="3" type="ORF">BSTOLATCC_MIC122</name>
</gene>
<comment type="similarity">
    <text evidence="1">Belongs to the SAPS family.</text>
</comment>
<dbReference type="InterPro" id="IPR007587">
    <property type="entry name" value="SAPS"/>
</dbReference>
<comment type="caution">
    <text evidence="3">The sequence shown here is derived from an EMBL/GenBank/DDBJ whole genome shotgun (WGS) entry which is preliminary data.</text>
</comment>
<evidence type="ECO:0000313" key="4">
    <source>
        <dbReference type="Proteomes" id="UP001162131"/>
    </source>
</evidence>
<protein>
    <submittedName>
        <fullName evidence="3">Uncharacterized protein</fullName>
    </submittedName>
</protein>
<dbReference type="AlphaFoldDB" id="A0AAU9I9B5"/>
<proteinExistence type="inferred from homology"/>
<name>A0AAU9I9B5_9CILI</name>
<keyword evidence="4" id="KW-1185">Reference proteome</keyword>
<dbReference type="PANTHER" id="PTHR12634">
    <property type="entry name" value="SIT4 YEAST -ASSOCIATING PROTEIN-RELATED"/>
    <property type="match status" value="1"/>
</dbReference>
<organism evidence="3 4">
    <name type="scientific">Blepharisma stoltei</name>
    <dbReference type="NCBI Taxonomy" id="1481888"/>
    <lineage>
        <taxon>Eukaryota</taxon>
        <taxon>Sar</taxon>
        <taxon>Alveolata</taxon>
        <taxon>Ciliophora</taxon>
        <taxon>Postciliodesmatophora</taxon>
        <taxon>Heterotrichea</taxon>
        <taxon>Heterotrichida</taxon>
        <taxon>Blepharismidae</taxon>
        <taxon>Blepharisma</taxon>
    </lineage>
</organism>
<reference evidence="3" key="1">
    <citation type="submission" date="2021-09" db="EMBL/GenBank/DDBJ databases">
        <authorList>
            <consortium name="AG Swart"/>
            <person name="Singh M."/>
            <person name="Singh A."/>
            <person name="Seah K."/>
            <person name="Emmerich C."/>
        </authorList>
    </citation>
    <scope>NUCLEOTIDE SEQUENCE</scope>
    <source>
        <strain evidence="3">ATCC30299</strain>
    </source>
</reference>
<dbReference type="GO" id="GO:0019903">
    <property type="term" value="F:protein phosphatase binding"/>
    <property type="evidence" value="ECO:0007669"/>
    <property type="project" value="InterPro"/>
</dbReference>
<keyword evidence="2" id="KW-0131">Cell cycle</keyword>
<dbReference type="EMBL" id="CAJZBQ010000001">
    <property type="protein sequence ID" value="CAG9309907.1"/>
    <property type="molecule type" value="Genomic_DNA"/>
</dbReference>
<evidence type="ECO:0000256" key="1">
    <source>
        <dbReference type="ARBA" id="ARBA00006180"/>
    </source>
</evidence>
<dbReference type="PANTHER" id="PTHR12634:SF8">
    <property type="entry name" value="FIERY MOUNTAIN, ISOFORM D"/>
    <property type="match status" value="1"/>
</dbReference>
<dbReference type="InterPro" id="IPR016024">
    <property type="entry name" value="ARM-type_fold"/>
</dbReference>
<sequence>MSGINSRNRVASFKEFLNSNPSIEEILSNDFTEDEIMSGNVQLAKYITKDHLKVLLTMITEEPPEDADQKRAYKFPLVASQFFAGDLNRVLDLLFEDESLIQTLFSFLNKSEKLNYLLAGYFRKAFDGLLSRNQGAILKFVYTNSYHTVLLSHIYSQSIGDILFRCLTGISQSESYLNERLSIVDGLISKLADSDPIVSINAEATLSRLISEKGSSNSADLVARITSSENIEKIFLNLNDQNKYIARSSAKLLKSLLMIKGMNIDSIGLADAFCKFMEFFAGILQSDSQFNIKSTFGEEIKTLGEAKIILAEVIILLVSSNNASLRQEIINHQILQHLTTLFVEYEWNSAYQTVYLNLIQIILQLDSLDLKIQLFQVLPKYLVNLADNPEIQKGSVLIRRGIMAHVYKIANLLTKQKYIQELQDILLNTEGWNNFEINLLDPYLELEKKTLGGSTRFNLFDLNSSEEEGPRLELDLDKLINQRNALKDEEEEEDLEEFDEGECDDIPDLCADKPMTGKDLEELSNMFDFGEENPTHKDLFTSTICIKTATLEEFGNTDYLNNNYWKVPINSDNVPDLVD</sequence>
<dbReference type="GO" id="GO:0019888">
    <property type="term" value="F:protein phosphatase regulator activity"/>
    <property type="evidence" value="ECO:0007669"/>
    <property type="project" value="TreeGrafter"/>
</dbReference>
<evidence type="ECO:0000313" key="3">
    <source>
        <dbReference type="EMBL" id="CAG9309907.1"/>
    </source>
</evidence>
<dbReference type="Proteomes" id="UP001162131">
    <property type="component" value="Unassembled WGS sequence"/>
</dbReference>
<accession>A0AAU9I9B5</accession>
<dbReference type="SUPFAM" id="SSF48371">
    <property type="entry name" value="ARM repeat"/>
    <property type="match status" value="1"/>
</dbReference>